<dbReference type="Proteomes" id="UP000574931">
    <property type="component" value="Unassembled WGS sequence"/>
</dbReference>
<gene>
    <name evidence="1" type="ORF">HKX02_12280</name>
</gene>
<dbReference type="RefSeq" id="WP_121539376.1">
    <property type="nucleotide sequence ID" value="NZ_JABFCY010000007.1"/>
</dbReference>
<keyword evidence="2" id="KW-1185">Reference proteome</keyword>
<dbReference type="AlphaFoldDB" id="A0A849KKW7"/>
<proteinExistence type="predicted"/>
<name>A0A849KKW7_9HYPH</name>
<accession>A0A849KKW7</accession>
<comment type="caution">
    <text evidence="1">The sequence shown here is derived from an EMBL/GenBank/DDBJ whole genome shotgun (WGS) entry which is preliminary data.</text>
</comment>
<protein>
    <submittedName>
        <fullName evidence="1">Uncharacterized protein</fullName>
    </submittedName>
</protein>
<organism evidence="1 2">
    <name type="scientific">Ochrobactrum soli</name>
    <dbReference type="NCBI Taxonomy" id="2448455"/>
    <lineage>
        <taxon>Bacteria</taxon>
        <taxon>Pseudomonadati</taxon>
        <taxon>Pseudomonadota</taxon>
        <taxon>Alphaproteobacteria</taxon>
        <taxon>Hyphomicrobiales</taxon>
        <taxon>Brucellaceae</taxon>
        <taxon>Brucella/Ochrobactrum group</taxon>
        <taxon>Ochrobactrum</taxon>
    </lineage>
</organism>
<sequence>MPDALTGEFIACDGRGTTFSVVACIKLSFMEVRLVATGWITTMRGSNETGIRASCVLSGAQNSLSLLYPCIAFSEIAPDF</sequence>
<reference evidence="1 2" key="1">
    <citation type="submission" date="2020-05" db="EMBL/GenBank/DDBJ databases">
        <title>Draft Genome Sequence of Ochrobactrum soli Isolated from Stable Fly Gut.</title>
        <authorList>
            <person name="Pileggi M.T."/>
            <person name="Vazhakkala L.J."/>
            <person name="Wong C.N."/>
        </authorList>
    </citation>
    <scope>NUCLEOTIDE SEQUENCE [LARGE SCALE GENOMIC DNA]</scope>
    <source>
        <strain evidence="1 2">MTP-C0764</strain>
    </source>
</reference>
<evidence type="ECO:0000313" key="2">
    <source>
        <dbReference type="Proteomes" id="UP000574931"/>
    </source>
</evidence>
<dbReference type="EMBL" id="JABFCY010000007">
    <property type="protein sequence ID" value="NNU61023.1"/>
    <property type="molecule type" value="Genomic_DNA"/>
</dbReference>
<evidence type="ECO:0000313" key="1">
    <source>
        <dbReference type="EMBL" id="NNU61023.1"/>
    </source>
</evidence>